<dbReference type="PATRIC" id="fig|319652.3.peg.760"/>
<dbReference type="RefSeq" id="WP_057748899.1">
    <property type="nucleotide sequence ID" value="NZ_BJVH01000003.1"/>
</dbReference>
<dbReference type="PANTHER" id="PTHR35145">
    <property type="entry name" value="CYTOPLASMIC PROTEIN-RELATED"/>
    <property type="match status" value="1"/>
</dbReference>
<evidence type="ECO:0008006" key="3">
    <source>
        <dbReference type="Google" id="ProtNLM"/>
    </source>
</evidence>
<comment type="caution">
    <text evidence="1">The sequence shown here is derived from an EMBL/GenBank/DDBJ whole genome shotgun (WGS) entry which is preliminary data.</text>
</comment>
<name>A0A0R2IPV3_9LACO</name>
<dbReference type="PANTHER" id="PTHR35145:SF1">
    <property type="entry name" value="CYTOPLASMIC PROTEIN"/>
    <property type="match status" value="1"/>
</dbReference>
<accession>A0A0R2IPV3</accession>
<keyword evidence="2" id="KW-1185">Reference proteome</keyword>
<dbReference type="AlphaFoldDB" id="A0A0R2IPV3"/>
<proteinExistence type="predicted"/>
<dbReference type="InterPro" id="IPR058532">
    <property type="entry name" value="YjbR/MT2646/Rv2570-like"/>
</dbReference>
<evidence type="ECO:0000313" key="1">
    <source>
        <dbReference type="EMBL" id="KRN67219.1"/>
    </source>
</evidence>
<dbReference type="SUPFAM" id="SSF142906">
    <property type="entry name" value="YjbR-like"/>
    <property type="match status" value="1"/>
</dbReference>
<dbReference type="InterPro" id="IPR007351">
    <property type="entry name" value="YjbR"/>
</dbReference>
<dbReference type="InterPro" id="IPR038056">
    <property type="entry name" value="YjbR-like_sf"/>
</dbReference>
<protein>
    <recommendedName>
        <fullName evidence="3">MmcQ protein</fullName>
    </recommendedName>
</protein>
<sequence length="117" mass="13839">MTREEVFDYVDKKYQTKPEYLWRKYPTYAVLRHRDNNKWFAIAMNVSHSNIGLAGDAEEEILDVKLPPKEIEIMRTFDGFLPAYHMNKRNWITVRLNKVTSEQIAKLITASFELTAK</sequence>
<evidence type="ECO:0000313" key="2">
    <source>
        <dbReference type="Proteomes" id="UP000051568"/>
    </source>
</evidence>
<dbReference type="Pfam" id="PF04237">
    <property type="entry name" value="YjbR"/>
    <property type="match status" value="1"/>
</dbReference>
<organism evidence="1 2">
    <name type="scientific">Pediococcus cellicola</name>
    <dbReference type="NCBI Taxonomy" id="319652"/>
    <lineage>
        <taxon>Bacteria</taxon>
        <taxon>Bacillati</taxon>
        <taxon>Bacillota</taxon>
        <taxon>Bacilli</taxon>
        <taxon>Lactobacillales</taxon>
        <taxon>Lactobacillaceae</taxon>
        <taxon>Pediococcus</taxon>
    </lineage>
</organism>
<gene>
    <name evidence="1" type="ORF">IV80_GL000753</name>
</gene>
<dbReference type="Proteomes" id="UP000051568">
    <property type="component" value="Unassembled WGS sequence"/>
</dbReference>
<reference evidence="1 2" key="1">
    <citation type="journal article" date="2015" name="Genome Announc.">
        <title>Expanding the biotechnology potential of lactobacilli through comparative genomics of 213 strains and associated genera.</title>
        <authorList>
            <person name="Sun Z."/>
            <person name="Harris H.M."/>
            <person name="McCann A."/>
            <person name="Guo C."/>
            <person name="Argimon S."/>
            <person name="Zhang W."/>
            <person name="Yang X."/>
            <person name="Jeffery I.B."/>
            <person name="Cooney J.C."/>
            <person name="Kagawa T.F."/>
            <person name="Liu W."/>
            <person name="Song Y."/>
            <person name="Salvetti E."/>
            <person name="Wrobel A."/>
            <person name="Rasinkangas P."/>
            <person name="Parkhill J."/>
            <person name="Rea M.C."/>
            <person name="O'Sullivan O."/>
            <person name="Ritari J."/>
            <person name="Douillard F.P."/>
            <person name="Paul Ross R."/>
            <person name="Yang R."/>
            <person name="Briner A.E."/>
            <person name="Felis G.E."/>
            <person name="de Vos W.M."/>
            <person name="Barrangou R."/>
            <person name="Klaenhammer T.R."/>
            <person name="Caufield P.W."/>
            <person name="Cui Y."/>
            <person name="Zhang H."/>
            <person name="O'Toole P.W."/>
        </authorList>
    </citation>
    <scope>NUCLEOTIDE SEQUENCE [LARGE SCALE GENOMIC DNA]</scope>
    <source>
        <strain evidence="1 2">DSM 17757</strain>
    </source>
</reference>
<dbReference type="Gene3D" id="3.90.1150.30">
    <property type="match status" value="1"/>
</dbReference>
<dbReference type="OrthoDB" id="9789813at2"/>
<dbReference type="EMBL" id="JQBR01000002">
    <property type="protein sequence ID" value="KRN67219.1"/>
    <property type="molecule type" value="Genomic_DNA"/>
</dbReference>